<dbReference type="Pfam" id="PF05995">
    <property type="entry name" value="CDO_I"/>
    <property type="match status" value="2"/>
</dbReference>
<dbReference type="Gene3D" id="2.60.120.10">
    <property type="entry name" value="Jelly Rolls"/>
    <property type="match status" value="3"/>
</dbReference>
<dbReference type="EC" id="1.13.11.20" evidence="2"/>
<keyword evidence="10" id="KW-1185">Reference proteome</keyword>
<evidence type="ECO:0000256" key="3">
    <source>
        <dbReference type="ARBA" id="ARBA00022723"/>
    </source>
</evidence>
<evidence type="ECO:0000256" key="4">
    <source>
        <dbReference type="ARBA" id="ARBA00022964"/>
    </source>
</evidence>
<evidence type="ECO:0000256" key="6">
    <source>
        <dbReference type="ARBA" id="ARBA00023004"/>
    </source>
</evidence>
<dbReference type="InterPro" id="IPR011051">
    <property type="entry name" value="RmlC_Cupin_sf"/>
</dbReference>
<dbReference type="GO" id="GO:0017172">
    <property type="term" value="F:cysteine dioxygenase activity"/>
    <property type="evidence" value="ECO:0007669"/>
    <property type="project" value="UniProtKB-EC"/>
</dbReference>
<name>A0A0S4JCJ4_BODSA</name>
<evidence type="ECO:0000256" key="1">
    <source>
        <dbReference type="ARBA" id="ARBA00006622"/>
    </source>
</evidence>
<evidence type="ECO:0000256" key="5">
    <source>
        <dbReference type="ARBA" id="ARBA00023002"/>
    </source>
</evidence>
<gene>
    <name evidence="9" type="ORF">BSAL_06770</name>
</gene>
<feature type="binding site" evidence="8">
    <location>
        <position position="121"/>
    </location>
    <ligand>
        <name>Fe cation</name>
        <dbReference type="ChEBI" id="CHEBI:24875"/>
        <note>catalytic</note>
    </ligand>
</feature>
<dbReference type="Proteomes" id="UP000051952">
    <property type="component" value="Unassembled WGS sequence"/>
</dbReference>
<dbReference type="PANTHER" id="PTHR12918:SF1">
    <property type="entry name" value="CYSTEINE DIOXYGENASE TYPE 1"/>
    <property type="match status" value="1"/>
</dbReference>
<sequence length="725" mass="79790">MANNSRCEHAQCLMAHTGTLASPLATTETVLEKVAYDSAVYSNFHELVRTLKAALAPVDMHTPEHVETIKSLLRRVRINEKEWRQYTNWKDNRYTRNLVGFDEKFTALILCWNKKQASPIHDHAGSSCWVKCLHGCLTETLYDGHIGPDGCTASLTELGKNHAHANEVCYINDSIGLHRMENENADDVCVTLHIYSPPYQFCNAYNMDGTKRMVSMLAANAPYSSFFDGMPRNSEGMALQPSVHFLGLALQRIGLVPVLKFEAASMAAPRSRASSKTPAVTAVPAFVEAEADKWKAAVLHALTRTVVSEKDWQQYTHFSDHRYTRSMVYSDDNFSVLILCWMPGQSTPLHTHGKGTHSWFRVLCGNLDLKFFNDQRCLTSTMSFDKESPPFFESEGRTMHQVCNSSDSCVAVSLHVYSPPYKQLSYDDPATRTTSTLPIVHCDGEAAAIAAARRRIMSSTDDIVAQMNASPITPTMMCSTPVSSSCRACCSQITATEIVFTNFQTMGELLNREFSIPRVDDAARCAAVMSLLERCTFHGDEVDALRGLTQRAGNQLLLHTSPDFTVELVFWSPEYSAASSIHDHDNSFSWIKVLGGRLSEVLYRKSCMQHVTSNGSLISSPDGSFPNGNGTTTTDSGGAPLELCHSSLLMTDAVSFLGKNTLHSLRNGGVCEAVSLHITSPPATCSNKYSMCGRSVKQFFVFAGETGDTVAAAGIPPMEHLELSS</sequence>
<dbReference type="InterPro" id="IPR014710">
    <property type="entry name" value="RmlC-like_jellyroll"/>
</dbReference>
<keyword evidence="4 9" id="KW-0223">Dioxygenase</keyword>
<dbReference type="GO" id="GO:0008198">
    <property type="term" value="F:ferrous iron binding"/>
    <property type="evidence" value="ECO:0007669"/>
    <property type="project" value="TreeGrafter"/>
</dbReference>
<reference evidence="10" key="1">
    <citation type="submission" date="2015-09" db="EMBL/GenBank/DDBJ databases">
        <authorList>
            <consortium name="Pathogen Informatics"/>
        </authorList>
    </citation>
    <scope>NUCLEOTIDE SEQUENCE [LARGE SCALE GENOMIC DNA]</scope>
    <source>
        <strain evidence="10">Lake Konstanz</strain>
    </source>
</reference>
<dbReference type="CDD" id="cd10548">
    <property type="entry name" value="cupin_CDO"/>
    <property type="match status" value="2"/>
</dbReference>
<dbReference type="VEuPathDB" id="TriTrypDB:BSAL_06770"/>
<dbReference type="EMBL" id="CYKH01001348">
    <property type="protein sequence ID" value="CUG86630.1"/>
    <property type="molecule type" value="Genomic_DNA"/>
</dbReference>
<keyword evidence="3 8" id="KW-0479">Metal-binding</keyword>
<evidence type="ECO:0000313" key="9">
    <source>
        <dbReference type="EMBL" id="CUG86630.1"/>
    </source>
</evidence>
<comment type="similarity">
    <text evidence="1">Belongs to the cysteine dioxygenase family.</text>
</comment>
<evidence type="ECO:0000256" key="2">
    <source>
        <dbReference type="ARBA" id="ARBA00013133"/>
    </source>
</evidence>
<evidence type="ECO:0000256" key="8">
    <source>
        <dbReference type="PIRSR" id="PIRSR610300-51"/>
    </source>
</evidence>
<keyword evidence="5" id="KW-0560">Oxidoreductase</keyword>
<keyword evidence="6 8" id="KW-0408">Iron</keyword>
<organism evidence="9 10">
    <name type="scientific">Bodo saltans</name>
    <name type="common">Flagellated protozoan</name>
    <dbReference type="NCBI Taxonomy" id="75058"/>
    <lineage>
        <taxon>Eukaryota</taxon>
        <taxon>Discoba</taxon>
        <taxon>Euglenozoa</taxon>
        <taxon>Kinetoplastea</taxon>
        <taxon>Metakinetoplastina</taxon>
        <taxon>Eubodonida</taxon>
        <taxon>Bodonidae</taxon>
        <taxon>Bodo</taxon>
    </lineage>
</organism>
<dbReference type="AlphaFoldDB" id="A0A0S4JCJ4"/>
<evidence type="ECO:0000256" key="7">
    <source>
        <dbReference type="PIRSR" id="PIRSR610300-50"/>
    </source>
</evidence>
<dbReference type="PANTHER" id="PTHR12918">
    <property type="entry name" value="CYSTEINE DIOXYGENASE"/>
    <property type="match status" value="1"/>
</dbReference>
<feature type="binding site" evidence="8">
    <location>
        <position position="123"/>
    </location>
    <ligand>
        <name>Fe cation</name>
        <dbReference type="ChEBI" id="CHEBI:24875"/>
        <note>catalytic</note>
    </ligand>
</feature>
<feature type="binding site" evidence="8">
    <location>
        <position position="178"/>
    </location>
    <ligand>
        <name>Fe cation</name>
        <dbReference type="ChEBI" id="CHEBI:24875"/>
        <note>catalytic</note>
    </ligand>
</feature>
<dbReference type="InterPro" id="IPR010300">
    <property type="entry name" value="CDO_1"/>
</dbReference>
<dbReference type="OrthoDB" id="543511at2759"/>
<protein>
    <recommendedName>
        <fullName evidence="2">cysteine dioxygenase</fullName>
        <ecNumber evidence="2">1.13.11.20</ecNumber>
    </recommendedName>
</protein>
<proteinExistence type="inferred from homology"/>
<feature type="cross-link" description="3'-(S-cysteinyl)-tyrosine (Cys-Tyr)" evidence="7">
    <location>
        <begin position="128"/>
        <end position="195"/>
    </location>
</feature>
<evidence type="ECO:0000313" key="10">
    <source>
        <dbReference type="Proteomes" id="UP000051952"/>
    </source>
</evidence>
<dbReference type="SUPFAM" id="SSF51182">
    <property type="entry name" value="RmlC-like cupins"/>
    <property type="match status" value="3"/>
</dbReference>
<keyword evidence="7" id="KW-0883">Thioether bond</keyword>
<accession>A0A0S4JCJ4</accession>